<feature type="compositionally biased region" description="Low complexity" evidence="1">
    <location>
        <begin position="320"/>
        <end position="339"/>
    </location>
</feature>
<feature type="compositionally biased region" description="Polar residues" evidence="1">
    <location>
        <begin position="200"/>
        <end position="235"/>
    </location>
</feature>
<feature type="region of interest" description="Disordered" evidence="1">
    <location>
        <begin position="427"/>
        <end position="469"/>
    </location>
</feature>
<dbReference type="Proteomes" id="UP000800036">
    <property type="component" value="Unassembled WGS sequence"/>
</dbReference>
<sequence>MSQYPSIPPPGAYTPPNQTPQPQGFNQQQQQQQQQPHYGYQQPQAPYGAPAPGYTPSGSHKPTKAFGQVLNQAVTQGRPMLDKLGKSISSKLGNKQPKQSTPNHLQSYQNYQQHQQPQIQQYQQTQTQNHSHQGQPFASGQQSVYQTPQQSPFGQSAYGSPASANSGQSNYFPPQAPPTPHQQAVQYQQIPQHPPGSGNPGEQSSNDAGQPQSLPTQTPLGQASGQQTGVIGNSHSQAQNATQQSPAAQAPSGVFTPEQQQQQQQQQQQHQQQQQQQQQWTAPVPHHQPPPAPQSPVSFHPTPPPQQYGAAPPVPMHLNQQMPQQTPQPQQSPQPLQQQWTPMSPVSSQTQQVQLPPSASSPPPPPSDSQYPAAPIASQQLPPQQPSPNASQPQLAQSPNPVSLDKPGPTEFIAELPADLGNASIVEGSKSEQPSTNPSQAAQYQAYRPVSGQSASSGRSHTISRRAVSTSSMPLADPWRFADAVTELPTREFYILADLIFDAIDRRFEPQNTGLLEASKVLESWRAQELPEEAAQLFAHDSYGTFAKIWSLEGVPHIMVPIQPSLMPTWNFQQQIHSQEMRIQEQTDLGSVTYITYMPALNRAGWYKYLFLNLLHQPEELEKLLGAFCADTYKPSILNQPDLQKRDKNESPGLVSRATAISTEAVSRVCQEVVAQMQGTSQQDASQQGDGCQGEPEPQPNNGGLTDADIAMKMHSLQIQRQFNNMMNHTVTQGGISFSSAAGNVYKPNYGSFM</sequence>
<keyword evidence="3" id="KW-1185">Reference proteome</keyword>
<feature type="compositionally biased region" description="Polar residues" evidence="1">
    <location>
        <begin position="87"/>
        <end position="105"/>
    </location>
</feature>
<protein>
    <submittedName>
        <fullName evidence="2">Uncharacterized protein</fullName>
    </submittedName>
</protein>
<feature type="compositionally biased region" description="Polar residues" evidence="1">
    <location>
        <begin position="677"/>
        <end position="690"/>
    </location>
</feature>
<proteinExistence type="predicted"/>
<feature type="region of interest" description="Disordered" evidence="1">
    <location>
        <begin position="1"/>
        <end position="412"/>
    </location>
</feature>
<reference evidence="2" key="1">
    <citation type="journal article" date="2020" name="Stud. Mycol.">
        <title>101 Dothideomycetes genomes: a test case for predicting lifestyles and emergence of pathogens.</title>
        <authorList>
            <person name="Haridas S."/>
            <person name="Albert R."/>
            <person name="Binder M."/>
            <person name="Bloem J."/>
            <person name="Labutti K."/>
            <person name="Salamov A."/>
            <person name="Andreopoulos B."/>
            <person name="Baker S."/>
            <person name="Barry K."/>
            <person name="Bills G."/>
            <person name="Bluhm B."/>
            <person name="Cannon C."/>
            <person name="Castanera R."/>
            <person name="Culley D."/>
            <person name="Daum C."/>
            <person name="Ezra D."/>
            <person name="Gonzalez J."/>
            <person name="Henrissat B."/>
            <person name="Kuo A."/>
            <person name="Liang C."/>
            <person name="Lipzen A."/>
            <person name="Lutzoni F."/>
            <person name="Magnuson J."/>
            <person name="Mondo S."/>
            <person name="Nolan M."/>
            <person name="Ohm R."/>
            <person name="Pangilinan J."/>
            <person name="Park H.-J."/>
            <person name="Ramirez L."/>
            <person name="Alfaro M."/>
            <person name="Sun H."/>
            <person name="Tritt A."/>
            <person name="Yoshinaga Y."/>
            <person name="Zwiers L.-H."/>
            <person name="Turgeon B."/>
            <person name="Goodwin S."/>
            <person name="Spatafora J."/>
            <person name="Crous P."/>
            <person name="Grigoriev I."/>
        </authorList>
    </citation>
    <scope>NUCLEOTIDE SEQUENCE</scope>
    <source>
        <strain evidence="2">CBS 107.79</strain>
    </source>
</reference>
<name>A0A6A5VCI7_9PLEO</name>
<feature type="compositionally biased region" description="Low complexity" evidence="1">
    <location>
        <begin position="236"/>
        <end position="252"/>
    </location>
</feature>
<feature type="compositionally biased region" description="Pro residues" evidence="1">
    <location>
        <begin position="1"/>
        <end position="19"/>
    </location>
</feature>
<gene>
    <name evidence="2" type="ORF">BU23DRAFT_537112</name>
</gene>
<dbReference type="EMBL" id="ML976696">
    <property type="protein sequence ID" value="KAF1970947.1"/>
    <property type="molecule type" value="Genomic_DNA"/>
</dbReference>
<feature type="compositionally biased region" description="Low complexity" evidence="1">
    <location>
        <begin position="20"/>
        <end position="56"/>
    </location>
</feature>
<feature type="compositionally biased region" description="Polar residues" evidence="1">
    <location>
        <begin position="431"/>
        <end position="443"/>
    </location>
</feature>
<feature type="compositionally biased region" description="Polar residues" evidence="1">
    <location>
        <begin position="340"/>
        <end position="355"/>
    </location>
</feature>
<dbReference type="OrthoDB" id="3941538at2759"/>
<accession>A0A6A5VCI7</accession>
<feature type="compositionally biased region" description="Low complexity" evidence="1">
    <location>
        <begin position="259"/>
        <end position="285"/>
    </location>
</feature>
<feature type="compositionally biased region" description="Polar residues" evidence="1">
    <location>
        <begin position="136"/>
        <end position="172"/>
    </location>
</feature>
<organism evidence="2 3">
    <name type="scientific">Bimuria novae-zelandiae CBS 107.79</name>
    <dbReference type="NCBI Taxonomy" id="1447943"/>
    <lineage>
        <taxon>Eukaryota</taxon>
        <taxon>Fungi</taxon>
        <taxon>Dikarya</taxon>
        <taxon>Ascomycota</taxon>
        <taxon>Pezizomycotina</taxon>
        <taxon>Dothideomycetes</taxon>
        <taxon>Pleosporomycetidae</taxon>
        <taxon>Pleosporales</taxon>
        <taxon>Massarineae</taxon>
        <taxon>Didymosphaeriaceae</taxon>
        <taxon>Bimuria</taxon>
    </lineage>
</organism>
<evidence type="ECO:0000313" key="3">
    <source>
        <dbReference type="Proteomes" id="UP000800036"/>
    </source>
</evidence>
<feature type="compositionally biased region" description="Polar residues" evidence="1">
    <location>
        <begin position="451"/>
        <end position="469"/>
    </location>
</feature>
<feature type="compositionally biased region" description="Low complexity" evidence="1">
    <location>
        <begin position="368"/>
        <end position="399"/>
    </location>
</feature>
<evidence type="ECO:0000313" key="2">
    <source>
        <dbReference type="EMBL" id="KAF1970947.1"/>
    </source>
</evidence>
<evidence type="ECO:0000256" key="1">
    <source>
        <dbReference type="SAM" id="MobiDB-lite"/>
    </source>
</evidence>
<feature type="compositionally biased region" description="Low complexity" evidence="1">
    <location>
        <begin position="106"/>
        <end position="135"/>
    </location>
</feature>
<dbReference type="AlphaFoldDB" id="A0A6A5VCI7"/>
<feature type="region of interest" description="Disordered" evidence="1">
    <location>
        <begin position="677"/>
        <end position="707"/>
    </location>
</feature>